<dbReference type="Proteomes" id="UP000689129">
    <property type="component" value="Unassembled WGS sequence"/>
</dbReference>
<protein>
    <submittedName>
        <fullName evidence="1">Uncharacterized protein</fullName>
    </submittedName>
</protein>
<sequence>MRLEDDLMLGENVQRSQRPPVCWITASRDISFDDEEEELHGNHRVDDVATRIPLDCHRVVQDPPSSPSAQLWSNILCVPATATLTHCESKNLVAAGATTGDAKTIASAV</sequence>
<evidence type="ECO:0000313" key="1">
    <source>
        <dbReference type="EMBL" id="KAG7138218.1"/>
    </source>
</evidence>
<reference evidence="1" key="1">
    <citation type="journal article" date="2021" name="Mol. Plant Pathol.">
        <title>A 20-kb lineage-specific genomic region tames virulence in pathogenic amphidiploid Verticillium longisporum.</title>
        <authorList>
            <person name="Harting R."/>
            <person name="Starke J."/>
            <person name="Kusch H."/>
            <person name="Poggeler S."/>
            <person name="Maurus I."/>
            <person name="Schluter R."/>
            <person name="Landesfeind M."/>
            <person name="Bulla I."/>
            <person name="Nowrousian M."/>
            <person name="de Jonge R."/>
            <person name="Stahlhut G."/>
            <person name="Hoff K.J."/>
            <person name="Asshauer K.P."/>
            <person name="Thurmer A."/>
            <person name="Stanke M."/>
            <person name="Daniel R."/>
            <person name="Morgenstern B."/>
            <person name="Thomma B.P.H.J."/>
            <person name="Kronstad J.W."/>
            <person name="Braus-Stromeyer S.A."/>
            <person name="Braus G.H."/>
        </authorList>
    </citation>
    <scope>NUCLEOTIDE SEQUENCE</scope>
    <source>
        <strain evidence="1">Vl32</strain>
    </source>
</reference>
<evidence type="ECO:0000313" key="2">
    <source>
        <dbReference type="Proteomes" id="UP000689129"/>
    </source>
</evidence>
<dbReference type="AlphaFoldDB" id="A0A8I3AXU1"/>
<gene>
    <name evidence="1" type="ORF">HYQ45_004640</name>
</gene>
<comment type="caution">
    <text evidence="1">The sequence shown here is derived from an EMBL/GenBank/DDBJ whole genome shotgun (WGS) entry which is preliminary data.</text>
</comment>
<name>A0A8I3AXU1_VERLO</name>
<proteinExistence type="predicted"/>
<organism evidence="1 2">
    <name type="scientific">Verticillium longisporum</name>
    <name type="common">Verticillium dahliae var. longisporum</name>
    <dbReference type="NCBI Taxonomy" id="100787"/>
    <lineage>
        <taxon>Eukaryota</taxon>
        <taxon>Fungi</taxon>
        <taxon>Dikarya</taxon>
        <taxon>Ascomycota</taxon>
        <taxon>Pezizomycotina</taxon>
        <taxon>Sordariomycetes</taxon>
        <taxon>Hypocreomycetidae</taxon>
        <taxon>Glomerellales</taxon>
        <taxon>Plectosphaerellaceae</taxon>
        <taxon>Verticillium</taxon>
    </lineage>
</organism>
<accession>A0A8I3AXU1</accession>
<dbReference type="EMBL" id="JAEMWZ010000076">
    <property type="protein sequence ID" value="KAG7138218.1"/>
    <property type="molecule type" value="Genomic_DNA"/>
</dbReference>